<dbReference type="CDD" id="cd00446">
    <property type="entry name" value="GrpE"/>
    <property type="match status" value="1"/>
</dbReference>
<evidence type="ECO:0000313" key="14">
    <source>
        <dbReference type="EMBL" id="MRG92870.1"/>
    </source>
</evidence>
<comment type="similarity">
    <text evidence="2 10 12">Belongs to the GrpE family.</text>
</comment>
<dbReference type="GO" id="GO:0051082">
    <property type="term" value="F:unfolded protein binding"/>
    <property type="evidence" value="ECO:0007669"/>
    <property type="project" value="TreeGrafter"/>
</dbReference>
<feature type="region of interest" description="Disordered" evidence="13">
    <location>
        <begin position="1"/>
        <end position="56"/>
    </location>
</feature>
<dbReference type="RefSeq" id="WP_153819688.1">
    <property type="nucleotide sequence ID" value="NZ_WJIE01000003.1"/>
</dbReference>
<dbReference type="Pfam" id="PF01025">
    <property type="entry name" value="GrpE"/>
    <property type="match status" value="1"/>
</dbReference>
<evidence type="ECO:0000256" key="11">
    <source>
        <dbReference type="RuleBase" id="RU000639"/>
    </source>
</evidence>
<proteinExistence type="inferred from homology"/>
<dbReference type="FunFam" id="2.30.22.10:FF:000001">
    <property type="entry name" value="Protein GrpE"/>
    <property type="match status" value="1"/>
</dbReference>
<sequence length="201" mass="21656">MSEPETTTKSAQDPNGQNGEATSGEQPSAAAEPQAPPPPSVEQRLADALAESARTRDQLLRTAADFDNFRKRSRREIDDAHRRGKETTVKDLLPVFDNFERAIVHAEGTADAKAVAEGLRMVLKQFLDTLEKMGIQRVVAVGQPFDPAQHEAIQHIESPEHPAGVVMHEVQSGYRMGDYLVRPAMVVVSKGPPGGGAAAAS</sequence>
<evidence type="ECO:0000256" key="9">
    <source>
        <dbReference type="ARBA" id="ARBA00076414"/>
    </source>
</evidence>
<dbReference type="InterPro" id="IPR009012">
    <property type="entry name" value="GrpE_head"/>
</dbReference>
<dbReference type="InterPro" id="IPR013805">
    <property type="entry name" value="GrpE_CC"/>
</dbReference>
<evidence type="ECO:0000256" key="12">
    <source>
        <dbReference type="RuleBase" id="RU004478"/>
    </source>
</evidence>
<dbReference type="Proteomes" id="UP000440224">
    <property type="component" value="Unassembled WGS sequence"/>
</dbReference>
<dbReference type="SUPFAM" id="SSF58014">
    <property type="entry name" value="Coiled-coil domain of nucleotide exchange factor GrpE"/>
    <property type="match status" value="1"/>
</dbReference>
<dbReference type="GO" id="GO:0042803">
    <property type="term" value="F:protein homodimerization activity"/>
    <property type="evidence" value="ECO:0007669"/>
    <property type="project" value="InterPro"/>
</dbReference>
<dbReference type="OrthoDB" id="9789811at2"/>
<evidence type="ECO:0000313" key="15">
    <source>
        <dbReference type="Proteomes" id="UP000440224"/>
    </source>
</evidence>
<comment type="caution">
    <text evidence="14">The sequence shown here is derived from an EMBL/GenBank/DDBJ whole genome shotgun (WGS) entry which is preliminary data.</text>
</comment>
<evidence type="ECO:0000256" key="7">
    <source>
        <dbReference type="ARBA" id="ARBA00053401"/>
    </source>
</evidence>
<evidence type="ECO:0000256" key="5">
    <source>
        <dbReference type="ARBA" id="ARBA00023016"/>
    </source>
</evidence>
<evidence type="ECO:0000256" key="1">
    <source>
        <dbReference type="ARBA" id="ARBA00004496"/>
    </source>
</evidence>
<dbReference type="InterPro" id="IPR000740">
    <property type="entry name" value="GrpE"/>
</dbReference>
<dbReference type="PANTHER" id="PTHR21237:SF40">
    <property type="entry name" value="CELL CYCLE AND APOPTOSIS REGULATOR PROTEIN 2"/>
    <property type="match status" value="1"/>
</dbReference>
<dbReference type="Gene3D" id="2.30.22.10">
    <property type="entry name" value="Head domain of nucleotide exchange factor GrpE"/>
    <property type="match status" value="1"/>
</dbReference>
<dbReference type="PRINTS" id="PR00773">
    <property type="entry name" value="GRPEPROTEIN"/>
</dbReference>
<accession>A0A6N7PR82</accession>
<evidence type="ECO:0000256" key="8">
    <source>
        <dbReference type="ARBA" id="ARBA00072274"/>
    </source>
</evidence>
<dbReference type="EMBL" id="WJIE01000003">
    <property type="protein sequence ID" value="MRG92870.1"/>
    <property type="molecule type" value="Genomic_DNA"/>
</dbReference>
<keyword evidence="4 10" id="KW-0963">Cytoplasm</keyword>
<name>A0A6N7PR82_9BACT</name>
<keyword evidence="15" id="KW-1185">Reference proteome</keyword>
<dbReference type="AlphaFoldDB" id="A0A6N7PR82"/>
<dbReference type="GO" id="GO:0051087">
    <property type="term" value="F:protein-folding chaperone binding"/>
    <property type="evidence" value="ECO:0007669"/>
    <property type="project" value="InterPro"/>
</dbReference>
<feature type="compositionally biased region" description="Polar residues" evidence="13">
    <location>
        <begin position="1"/>
        <end position="24"/>
    </location>
</feature>
<dbReference type="GO" id="GO:0000774">
    <property type="term" value="F:adenyl-nucleotide exchange factor activity"/>
    <property type="evidence" value="ECO:0007669"/>
    <property type="project" value="InterPro"/>
</dbReference>
<dbReference type="NCBIfam" id="NF010738">
    <property type="entry name" value="PRK14140.1"/>
    <property type="match status" value="1"/>
</dbReference>
<evidence type="ECO:0000256" key="3">
    <source>
        <dbReference type="ARBA" id="ARBA00011738"/>
    </source>
</evidence>
<dbReference type="GO" id="GO:0005737">
    <property type="term" value="C:cytoplasm"/>
    <property type="evidence" value="ECO:0007669"/>
    <property type="project" value="UniProtKB-SubCell"/>
</dbReference>
<dbReference type="SUPFAM" id="SSF51064">
    <property type="entry name" value="Head domain of nucleotide exchange factor GrpE"/>
    <property type="match status" value="1"/>
</dbReference>
<comment type="subcellular location">
    <subcellularLocation>
        <location evidence="1 10">Cytoplasm</location>
    </subcellularLocation>
</comment>
<comment type="function">
    <text evidence="7 10 11">Participates actively in the response to hyperosmotic and heat shock by preventing the aggregation of stress-denatured proteins, in association with DnaK and GrpE. It is the nucleotide exchange factor for DnaK and may function as a thermosensor. Unfolded proteins bind initially to DnaJ; upon interaction with the DnaJ-bound protein, DnaK hydrolyzes its bound ATP, resulting in the formation of a stable complex. GrpE releases ADP from DnaK; ATP binding to DnaK triggers the release of the substrate protein, thus completing the reaction cycle. Several rounds of ATP-dependent interactions between DnaJ, DnaK and GrpE are required for fully efficient folding.</text>
</comment>
<dbReference type="HAMAP" id="MF_01151">
    <property type="entry name" value="GrpE"/>
    <property type="match status" value="1"/>
</dbReference>
<dbReference type="PANTHER" id="PTHR21237">
    <property type="entry name" value="GRPE PROTEIN"/>
    <property type="match status" value="1"/>
</dbReference>
<organism evidence="14 15">
    <name type="scientific">Polyangium spumosum</name>
    <dbReference type="NCBI Taxonomy" id="889282"/>
    <lineage>
        <taxon>Bacteria</taxon>
        <taxon>Pseudomonadati</taxon>
        <taxon>Myxococcota</taxon>
        <taxon>Polyangia</taxon>
        <taxon>Polyangiales</taxon>
        <taxon>Polyangiaceae</taxon>
        <taxon>Polyangium</taxon>
    </lineage>
</organism>
<keyword evidence="6 10" id="KW-0143">Chaperone</keyword>
<evidence type="ECO:0000256" key="13">
    <source>
        <dbReference type="SAM" id="MobiDB-lite"/>
    </source>
</evidence>
<evidence type="ECO:0000256" key="4">
    <source>
        <dbReference type="ARBA" id="ARBA00022490"/>
    </source>
</evidence>
<keyword evidence="5 10" id="KW-0346">Stress response</keyword>
<evidence type="ECO:0000256" key="10">
    <source>
        <dbReference type="HAMAP-Rule" id="MF_01151"/>
    </source>
</evidence>
<dbReference type="GO" id="GO:0006457">
    <property type="term" value="P:protein folding"/>
    <property type="evidence" value="ECO:0007669"/>
    <property type="project" value="InterPro"/>
</dbReference>
<evidence type="ECO:0000256" key="2">
    <source>
        <dbReference type="ARBA" id="ARBA00009054"/>
    </source>
</evidence>
<evidence type="ECO:0000256" key="6">
    <source>
        <dbReference type="ARBA" id="ARBA00023186"/>
    </source>
</evidence>
<comment type="subunit">
    <text evidence="3 10">Homodimer.</text>
</comment>
<reference evidence="14 15" key="1">
    <citation type="submission" date="2019-10" db="EMBL/GenBank/DDBJ databases">
        <title>A soil myxobacterium in the family Polyangiaceae.</title>
        <authorList>
            <person name="Li Y."/>
            <person name="Wang J."/>
        </authorList>
    </citation>
    <scope>NUCLEOTIDE SEQUENCE [LARGE SCALE GENOMIC DNA]</scope>
    <source>
        <strain evidence="14 15">DSM 14734</strain>
    </source>
</reference>
<dbReference type="Gene3D" id="3.90.20.20">
    <property type="match status" value="1"/>
</dbReference>
<dbReference type="PROSITE" id="PS01071">
    <property type="entry name" value="GRPE"/>
    <property type="match status" value="1"/>
</dbReference>
<gene>
    <name evidence="10 14" type="primary">grpE</name>
    <name evidence="14" type="ORF">GF068_13150</name>
</gene>
<protein>
    <recommendedName>
        <fullName evidence="8 10">Protein GrpE</fullName>
    </recommendedName>
    <alternativeName>
        <fullName evidence="9 10">HSP-70 cofactor</fullName>
    </alternativeName>
</protein>